<feature type="domain" description="EF-hand" evidence="1">
    <location>
        <begin position="864"/>
        <end position="899"/>
    </location>
</feature>
<proteinExistence type="predicted"/>
<dbReference type="Gene3D" id="1.10.238.10">
    <property type="entry name" value="EF-hand"/>
    <property type="match status" value="1"/>
</dbReference>
<accession>A0A132NV02</accession>
<dbReference type="PANTHER" id="PTHR20875:SF0">
    <property type="entry name" value="GH12158P"/>
    <property type="match status" value="1"/>
</dbReference>
<evidence type="ECO:0000313" key="3">
    <source>
        <dbReference type="Proteomes" id="UP000070089"/>
    </source>
</evidence>
<protein>
    <recommendedName>
        <fullName evidence="1">EF-hand domain-containing protein</fullName>
    </recommendedName>
</protein>
<comment type="caution">
    <text evidence="2">The sequence shown here is derived from an EMBL/GenBank/DDBJ whole genome shotgun (WGS) entry which is preliminary data.</text>
</comment>
<dbReference type="GO" id="GO:0005509">
    <property type="term" value="F:calcium ion binding"/>
    <property type="evidence" value="ECO:0007669"/>
    <property type="project" value="InterPro"/>
</dbReference>
<dbReference type="EMBL" id="JXTI01000052">
    <property type="protein sequence ID" value="KWX13887.1"/>
    <property type="molecule type" value="Genomic_DNA"/>
</dbReference>
<evidence type="ECO:0000259" key="1">
    <source>
        <dbReference type="PROSITE" id="PS50222"/>
    </source>
</evidence>
<dbReference type="Proteomes" id="UP000070089">
    <property type="component" value="Unassembled WGS sequence"/>
</dbReference>
<evidence type="ECO:0000313" key="2">
    <source>
        <dbReference type="EMBL" id="KWX13887.1"/>
    </source>
</evidence>
<dbReference type="InterPro" id="IPR002048">
    <property type="entry name" value="EF_hand_dom"/>
</dbReference>
<dbReference type="VEuPathDB" id="GiardiaDB:QR46_2117"/>
<dbReference type="PROSITE" id="PS50222">
    <property type="entry name" value="EF_HAND_2"/>
    <property type="match status" value="1"/>
</dbReference>
<name>A0A132NV02_GIAIN</name>
<reference evidence="2 3" key="1">
    <citation type="journal article" date="2015" name="Mol. Biochem. Parasitol.">
        <title>Identification of polymorphic genes for use in assemblage B genotyping assays through comparative genomics of multiple assemblage B Giardia duodenalis isolates.</title>
        <authorList>
            <person name="Wielinga C."/>
            <person name="Thompson R.C."/>
            <person name="Monis P."/>
            <person name="Ryan U."/>
        </authorList>
    </citation>
    <scope>NUCLEOTIDE SEQUENCE [LARGE SCALE GENOMIC DNA]</scope>
    <source>
        <strain evidence="2 3">BAH15c1</strain>
    </source>
</reference>
<dbReference type="OrthoDB" id="272072at2759"/>
<dbReference type="SUPFAM" id="SSF47473">
    <property type="entry name" value="EF-hand"/>
    <property type="match status" value="2"/>
</dbReference>
<dbReference type="InterPro" id="IPR052603">
    <property type="entry name" value="EFCB6"/>
</dbReference>
<dbReference type="InterPro" id="IPR011992">
    <property type="entry name" value="EF-hand-dom_pair"/>
</dbReference>
<sequence>MLTCSSLLLIRRIKIKNFRKLSRTMQPQDPLVRIKTIMYTRRPRIREFLQDFDKLRRGFVSVDQFFRALESMGLIFTDSERYYLEQKYATATYPREICYQDVVDELETPILDPSLAPRGSLAGTTAVYSTLVVPDLELDHLTPEEDRQCRELLEQLRYWVHCRPIIGKLFYQDFDLHKTGLITANQFMRGISNMWEALIRKFPTKEQLELLAKAFKAKRLVEFPTITQIEAEDVRKEFSDSHRSVEAICDYRIFISAINADEGDMMMEAKTVSRPFDKGFVGYFDGAGRPDFVGNTGLRRILDAWLKLRPDFKTFLMARDTMNRGTLPYRDFCSALASVLTDSGRSNVEFVDIEEAAKQFLVSDPLNTSDPGGLPVNYRAFLETVQNATLDAPSNSTMSEALNTFVSNAGHHFDKKNTANLPVSRERAFTFNSKPIDYDLVKKLQAYLHAHPAPLLQHFSIFDKRHTGVITSHQFKQALSGIVAITPESYTPSCIPTDTKIRTSPFIRKNNGLTDVELERLTEMFASSTVSGRGTVEQPPNAPAVLAKGGLYVNYNDFIDFISNRCDDIIPDREVTRQPHDTNNYLVPHPDDVIYKIANSLQVRNLKIADFLALGEFGDALRPKSVIGCVNLRNIQRSLSYSLDITLTDAEMLSLGYAFPNPIDATKTLAHMYPLSLIEHDTTNPSTQTVYSNPYPSRILRRNLDLDRLTNSIDHAEICTSQFVADIQKAFDLWRPARMTGTSYKIRPALDSTARTDPAAVNDIFNNVSASNKQYDNIGDCSEFKNLNDNERVTIKGQWFSIGDLKRFSAQVRGGEIDLQTTCQGTMSFSQAISSVTSDDRERLLMLVQRASPIILAIYIDFHQRAARPLDAFREFDKLRTGFVSKDNFARAFVIANMEKLTDAYPLSFKFLMELYTCVDGSSIYLGMVDYAFFLRDLSLPPDSSIFLSPEETIELKKLKYGEQERPKKEDYMTIKKEFANAANKAKYDASLQGILEQIGEVCRNYRPQVRSYFINFDKGRMGICEASKLGSALTFMHADLNQSQVATLQEHYKTERVGFTSGFRWKDFVTDLENVLQYRL</sequence>
<gene>
    <name evidence="2" type="ORF">QR46_2117</name>
</gene>
<dbReference type="PANTHER" id="PTHR20875">
    <property type="entry name" value="EF-HAND CALCIUM-BINDING DOMAIN-CONTAINING PROTEIN 6-RELATED"/>
    <property type="match status" value="1"/>
</dbReference>
<organism evidence="2 3">
    <name type="scientific">Giardia duodenalis assemblage B</name>
    <dbReference type="NCBI Taxonomy" id="1394984"/>
    <lineage>
        <taxon>Eukaryota</taxon>
        <taxon>Metamonada</taxon>
        <taxon>Diplomonadida</taxon>
        <taxon>Hexamitidae</taxon>
        <taxon>Giardiinae</taxon>
        <taxon>Giardia</taxon>
    </lineage>
</organism>
<dbReference type="AlphaFoldDB" id="A0A132NV02"/>